<accession>A0A830HCI9</accession>
<organism evidence="1 2">
    <name type="scientific">Pycnococcus provasolii</name>
    <dbReference type="NCBI Taxonomy" id="41880"/>
    <lineage>
        <taxon>Eukaryota</taxon>
        <taxon>Viridiplantae</taxon>
        <taxon>Chlorophyta</taxon>
        <taxon>Pseudoscourfieldiophyceae</taxon>
        <taxon>Pseudoscourfieldiales</taxon>
        <taxon>Pycnococcaceae</taxon>
        <taxon>Pycnococcus</taxon>
    </lineage>
</organism>
<evidence type="ECO:0000313" key="1">
    <source>
        <dbReference type="EMBL" id="GHP04203.1"/>
    </source>
</evidence>
<evidence type="ECO:0000313" key="2">
    <source>
        <dbReference type="Proteomes" id="UP000660262"/>
    </source>
</evidence>
<keyword evidence="2" id="KW-1185">Reference proteome</keyword>
<dbReference type="SUPFAM" id="SSF48576">
    <property type="entry name" value="Terpenoid synthases"/>
    <property type="match status" value="1"/>
</dbReference>
<comment type="caution">
    <text evidence="1">The sequence shown here is derived from an EMBL/GenBank/DDBJ whole genome shotgun (WGS) entry which is preliminary data.</text>
</comment>
<dbReference type="InterPro" id="IPR008949">
    <property type="entry name" value="Isoprenoid_synthase_dom_sf"/>
</dbReference>
<reference evidence="1" key="1">
    <citation type="submission" date="2020-10" db="EMBL/GenBank/DDBJ databases">
        <title>Unveiling of a novel bifunctional photoreceptor, Dualchrome1, isolated from a cosmopolitan green alga.</title>
        <authorList>
            <person name="Suzuki S."/>
            <person name="Kawachi M."/>
        </authorList>
    </citation>
    <scope>NUCLEOTIDE SEQUENCE</scope>
    <source>
        <strain evidence="1">NIES 2893</strain>
    </source>
</reference>
<gene>
    <name evidence="1" type="ORF">PPROV_000295700</name>
</gene>
<dbReference type="OrthoDB" id="270318at2759"/>
<evidence type="ECO:0008006" key="3">
    <source>
        <dbReference type="Google" id="ProtNLM"/>
    </source>
</evidence>
<proteinExistence type="predicted"/>
<dbReference type="AlphaFoldDB" id="A0A830HCI9"/>
<protein>
    <recommendedName>
        <fullName evidence="3">Phytoene synthase</fullName>
    </recommendedName>
</protein>
<dbReference type="InterPro" id="IPR002060">
    <property type="entry name" value="Squ/phyt_synthse"/>
</dbReference>
<sequence>MLPTTSQVVPTPLLLLSTFQYLIMDLRRQAAAFCVNHVRANDYEGFLTVLALPARHRASAFAVRALNARLVDAVDRAHDGGDAGAARLRLAWWREAMARIYDGRTPDDPVCRAISVALAAAGGNGIEHMSALVETRERDVEQVTASPLVPPASVQALVDYADGTHGMLMRATAELTSGTAVSGEANRAITQAGIGAGIATVLRGTARHLGQGLLYVPSDVLQQAGMEARDAKRLLGLGPGAVGARSDEPKDKLDEQRRHLIATAVRPLAEQAKNSLRLADARLAALPRTTIGKEALSPDAAARAACLPRVSAGIYLRKLEACGYDPVHPNLLDPKRGVGVPRLELQMRLAYRHLVDGVR</sequence>
<dbReference type="Pfam" id="PF00494">
    <property type="entry name" value="SQS_PSY"/>
    <property type="match status" value="1"/>
</dbReference>
<dbReference type="EMBL" id="BNJQ01000007">
    <property type="protein sequence ID" value="GHP04203.1"/>
    <property type="molecule type" value="Genomic_DNA"/>
</dbReference>
<dbReference type="Proteomes" id="UP000660262">
    <property type="component" value="Unassembled WGS sequence"/>
</dbReference>
<name>A0A830HCI9_9CHLO</name>
<dbReference type="Gene3D" id="1.10.600.10">
    <property type="entry name" value="Farnesyl Diphosphate Synthase"/>
    <property type="match status" value="1"/>
</dbReference>